<dbReference type="InterPro" id="IPR010919">
    <property type="entry name" value="SAND-like_dom_sf"/>
</dbReference>
<dbReference type="PANTHER" id="PTHR46386">
    <property type="entry name" value="NUCLEAR BODY PROTEIN SP140"/>
    <property type="match status" value="1"/>
</dbReference>
<dbReference type="Gene3D" id="3.30.40.10">
    <property type="entry name" value="Zinc/RING finger domain, C3HC4 (zinc finger)"/>
    <property type="match status" value="1"/>
</dbReference>
<dbReference type="InterPro" id="IPR019787">
    <property type="entry name" value="Znf_PHD-finger"/>
</dbReference>
<dbReference type="CDD" id="cd15541">
    <property type="entry name" value="PHD_TIF1_like"/>
    <property type="match status" value="1"/>
</dbReference>
<gene>
    <name evidence="12" type="ORF">NDU88_003377</name>
</gene>
<reference evidence="12" key="1">
    <citation type="journal article" date="2022" name="bioRxiv">
        <title>Sequencing and chromosome-scale assembly of the giantPleurodeles waltlgenome.</title>
        <authorList>
            <person name="Brown T."/>
            <person name="Elewa A."/>
            <person name="Iarovenko S."/>
            <person name="Subramanian E."/>
            <person name="Araus A.J."/>
            <person name="Petzold A."/>
            <person name="Susuki M."/>
            <person name="Suzuki K.-i.T."/>
            <person name="Hayashi T."/>
            <person name="Toyoda A."/>
            <person name="Oliveira C."/>
            <person name="Osipova E."/>
            <person name="Leigh N.D."/>
            <person name="Simon A."/>
            <person name="Yun M.H."/>
        </authorList>
    </citation>
    <scope>NUCLEOTIDE SEQUENCE</scope>
    <source>
        <strain evidence="12">20211129_DDA</strain>
        <tissue evidence="12">Liver</tissue>
    </source>
</reference>
<feature type="signal peptide" evidence="8">
    <location>
        <begin position="1"/>
        <end position="19"/>
    </location>
</feature>
<feature type="chain" id="PRO_5043653125" evidence="8">
    <location>
        <begin position="20"/>
        <end position="751"/>
    </location>
</feature>
<dbReference type="Gene3D" id="1.20.920.10">
    <property type="entry name" value="Bromodomain-like"/>
    <property type="match status" value="1"/>
</dbReference>
<feature type="domain" description="SAND" evidence="11">
    <location>
        <begin position="461"/>
        <end position="541"/>
    </location>
</feature>
<name>A0AAV7LIN5_PLEWA</name>
<dbReference type="SUPFAM" id="SSF63763">
    <property type="entry name" value="SAND domain-like"/>
    <property type="match status" value="2"/>
</dbReference>
<keyword evidence="4 5" id="KW-0103">Bromodomain</keyword>
<accession>A0AAV7LIN5</accession>
<evidence type="ECO:0000256" key="4">
    <source>
        <dbReference type="ARBA" id="ARBA00023117"/>
    </source>
</evidence>
<organism evidence="12 13">
    <name type="scientific">Pleurodeles waltl</name>
    <name type="common">Iberian ribbed newt</name>
    <dbReference type="NCBI Taxonomy" id="8319"/>
    <lineage>
        <taxon>Eukaryota</taxon>
        <taxon>Metazoa</taxon>
        <taxon>Chordata</taxon>
        <taxon>Craniata</taxon>
        <taxon>Vertebrata</taxon>
        <taxon>Euteleostomi</taxon>
        <taxon>Amphibia</taxon>
        <taxon>Batrachia</taxon>
        <taxon>Caudata</taxon>
        <taxon>Salamandroidea</taxon>
        <taxon>Salamandridae</taxon>
        <taxon>Pleurodelinae</taxon>
        <taxon>Pleurodeles</taxon>
    </lineage>
</organism>
<dbReference type="SUPFAM" id="SSF47370">
    <property type="entry name" value="Bromodomain"/>
    <property type="match status" value="1"/>
</dbReference>
<sequence length="751" mass="84817">MGTLIWVAVVGLFSHTHSGDDIGSRYVLLKGTSDGRDLTILNSNTPHSDDLVFFYIAQDLTTHTLETPMLWLVDFNCVLDTNLDWTPPRVGTKLQLTAALHDVMRNMGLYDVWRLAHPAQQTLTCHFLRHNTYRIATVFAAGPTRASPVYELTQESKPASTVVYDLLCFQEKQSPEQLRKFLWMLFTCPNLQQYPGLKDIQPEFKKFIDVTSPGATEVAVDKDCATIKSRPSKDTVKCPKKETPSCKMTQPSPKTKDFHPKEKDLQLKKKPTSLQSKQLRSKPRIGDKIRKCCSPSGVNFSSPELPVTCGKKQGILHKNKLTSGAGIQCIFAEGQWFNPNEFQAFGGRHASKNWKKSIYCDKCTLDKLIQLKYLKLALTTIDSNHPTAKRKKGRVHSQADITGVPQTPPSVTSYLQADFCEIQENPSVSGNQSPATPRQGFPTAHYQSPGRCLSAADLTDTQKILFLSEKFPVACGSVSGNLHRNRFATERRGKCIRTDTKWCTPIELLAEEAEIDFTSWDCEIRADGVPLKVLVMKKYLIVHPNTCDCKLCTEDALEQNNDDECAVCEDGGDLTCCDGCPRAFHHCCHIPTPPSDPSGTWTCTFCQVKLDSGPAVNSEIQVLNMLITPRNILKCEFLLLLLYCKAESIFFTEDPCIKVPHYSQHIQRPIWLDQVKSTLQNTKKMFLISSNETQSYRPCYNTVGKLVREIRLMFINFKSFNKDPHILKIGERLSREFEEKFKEVFIIRRTP</sequence>
<evidence type="ECO:0000256" key="5">
    <source>
        <dbReference type="PROSITE-ProRule" id="PRU00035"/>
    </source>
</evidence>
<evidence type="ECO:0000256" key="3">
    <source>
        <dbReference type="ARBA" id="ARBA00022833"/>
    </source>
</evidence>
<dbReference type="GO" id="GO:0000981">
    <property type="term" value="F:DNA-binding transcription factor activity, RNA polymerase II-specific"/>
    <property type="evidence" value="ECO:0007669"/>
    <property type="project" value="TreeGrafter"/>
</dbReference>
<dbReference type="SUPFAM" id="SSF56219">
    <property type="entry name" value="DNase I-like"/>
    <property type="match status" value="1"/>
</dbReference>
<feature type="domain" description="PHD-type" evidence="10">
    <location>
        <begin position="562"/>
        <end position="609"/>
    </location>
</feature>
<dbReference type="GO" id="GO:0003677">
    <property type="term" value="F:DNA binding"/>
    <property type="evidence" value="ECO:0007669"/>
    <property type="project" value="InterPro"/>
</dbReference>
<evidence type="ECO:0000313" key="12">
    <source>
        <dbReference type="EMBL" id="KAJ1090242.1"/>
    </source>
</evidence>
<dbReference type="PROSITE" id="PS50014">
    <property type="entry name" value="BROMODOMAIN_2"/>
    <property type="match status" value="1"/>
</dbReference>
<evidence type="ECO:0000256" key="8">
    <source>
        <dbReference type="SAM" id="SignalP"/>
    </source>
</evidence>
<keyword evidence="1" id="KW-0479">Metal-binding</keyword>
<feature type="compositionally biased region" description="Basic and acidic residues" evidence="7">
    <location>
        <begin position="254"/>
        <end position="267"/>
    </location>
</feature>
<evidence type="ECO:0000256" key="2">
    <source>
        <dbReference type="ARBA" id="ARBA00022771"/>
    </source>
</evidence>
<feature type="region of interest" description="Disordered" evidence="7">
    <location>
        <begin position="385"/>
        <end position="410"/>
    </location>
</feature>
<dbReference type="PROSITE" id="PS50864">
    <property type="entry name" value="SAND"/>
    <property type="match status" value="2"/>
</dbReference>
<protein>
    <submittedName>
        <fullName evidence="12">Uncharacterized protein</fullName>
    </submittedName>
</protein>
<dbReference type="SUPFAM" id="SSF57903">
    <property type="entry name" value="FYVE/PHD zinc finger"/>
    <property type="match status" value="1"/>
</dbReference>
<dbReference type="EMBL" id="JANPWB010000015">
    <property type="protein sequence ID" value="KAJ1090242.1"/>
    <property type="molecule type" value="Genomic_DNA"/>
</dbReference>
<proteinExistence type="predicted"/>
<dbReference type="InterPro" id="IPR036427">
    <property type="entry name" value="Bromodomain-like_sf"/>
</dbReference>
<dbReference type="SMART" id="SM00297">
    <property type="entry name" value="BROMO"/>
    <property type="match status" value="1"/>
</dbReference>
<evidence type="ECO:0000259" key="11">
    <source>
        <dbReference type="PROSITE" id="PS50864"/>
    </source>
</evidence>
<dbReference type="InterPro" id="IPR036691">
    <property type="entry name" value="Endo/exonu/phosph_ase_sf"/>
</dbReference>
<dbReference type="SMART" id="SM00249">
    <property type="entry name" value="PHD"/>
    <property type="match status" value="1"/>
</dbReference>
<evidence type="ECO:0000256" key="7">
    <source>
        <dbReference type="SAM" id="MobiDB-lite"/>
    </source>
</evidence>
<dbReference type="InterPro" id="IPR043563">
    <property type="entry name" value="Sp110/Sp140/Sp140L-like"/>
</dbReference>
<dbReference type="PROSITE" id="PS50016">
    <property type="entry name" value="ZF_PHD_2"/>
    <property type="match status" value="1"/>
</dbReference>
<dbReference type="Gene3D" id="3.60.10.10">
    <property type="entry name" value="Endonuclease/exonuclease/phosphatase"/>
    <property type="match status" value="1"/>
</dbReference>
<keyword evidence="2 6" id="KW-0863">Zinc-finger</keyword>
<dbReference type="AlphaFoldDB" id="A0AAV7LIN5"/>
<keyword evidence="13" id="KW-1185">Reference proteome</keyword>
<feature type="region of interest" description="Disordered" evidence="7">
    <location>
        <begin position="230"/>
        <end position="280"/>
    </location>
</feature>
<dbReference type="PANTHER" id="PTHR46386:SF1">
    <property type="entry name" value="NUCLEAR BODY PROTEIN SP140-LIKE PROTEIN"/>
    <property type="match status" value="1"/>
</dbReference>
<feature type="compositionally biased region" description="Basic and acidic residues" evidence="7">
    <location>
        <begin position="230"/>
        <end position="244"/>
    </location>
</feature>
<dbReference type="InterPro" id="IPR000770">
    <property type="entry name" value="SAND_dom"/>
</dbReference>
<dbReference type="InterPro" id="IPR001487">
    <property type="entry name" value="Bromodomain"/>
</dbReference>
<dbReference type="SMART" id="SM00258">
    <property type="entry name" value="SAND"/>
    <property type="match status" value="2"/>
</dbReference>
<dbReference type="InterPro" id="IPR011011">
    <property type="entry name" value="Znf_FYVE_PHD"/>
</dbReference>
<dbReference type="InterPro" id="IPR001965">
    <property type="entry name" value="Znf_PHD"/>
</dbReference>
<dbReference type="Gene3D" id="3.10.390.10">
    <property type="entry name" value="SAND domain-like"/>
    <property type="match status" value="2"/>
</dbReference>
<feature type="domain" description="Bromo" evidence="9">
    <location>
        <begin position="659"/>
        <end position="728"/>
    </location>
</feature>
<dbReference type="Pfam" id="PF01342">
    <property type="entry name" value="SAND"/>
    <property type="match status" value="2"/>
</dbReference>
<evidence type="ECO:0000259" key="10">
    <source>
        <dbReference type="PROSITE" id="PS50016"/>
    </source>
</evidence>
<keyword evidence="8" id="KW-0732">Signal</keyword>
<evidence type="ECO:0000313" key="13">
    <source>
        <dbReference type="Proteomes" id="UP001066276"/>
    </source>
</evidence>
<dbReference type="Proteomes" id="UP001066276">
    <property type="component" value="Chromosome 11"/>
</dbReference>
<dbReference type="GO" id="GO:0005634">
    <property type="term" value="C:nucleus"/>
    <property type="evidence" value="ECO:0007669"/>
    <property type="project" value="TreeGrafter"/>
</dbReference>
<evidence type="ECO:0000259" key="9">
    <source>
        <dbReference type="PROSITE" id="PS50014"/>
    </source>
</evidence>
<evidence type="ECO:0000256" key="1">
    <source>
        <dbReference type="ARBA" id="ARBA00022723"/>
    </source>
</evidence>
<evidence type="ECO:0000256" key="6">
    <source>
        <dbReference type="PROSITE-ProRule" id="PRU00146"/>
    </source>
</evidence>
<feature type="domain" description="SAND" evidence="11">
    <location>
        <begin position="295"/>
        <end position="375"/>
    </location>
</feature>
<comment type="caution">
    <text evidence="12">The sequence shown here is derived from an EMBL/GenBank/DDBJ whole genome shotgun (WGS) entry which is preliminary data.</text>
</comment>
<dbReference type="GO" id="GO:0008270">
    <property type="term" value="F:zinc ion binding"/>
    <property type="evidence" value="ECO:0007669"/>
    <property type="project" value="UniProtKB-KW"/>
</dbReference>
<keyword evidence="3" id="KW-0862">Zinc</keyword>
<dbReference type="InterPro" id="IPR013083">
    <property type="entry name" value="Znf_RING/FYVE/PHD"/>
</dbReference>